<name>A0A6N4XQQ7_9FLAO</name>
<protein>
    <recommendedName>
        <fullName evidence="3">DUF3987 domain-containing protein</fullName>
    </recommendedName>
</protein>
<dbReference type="RefSeq" id="WP_162072554.1">
    <property type="nucleotide sequence ID" value="NZ_CACVBY010000021.1"/>
</dbReference>
<dbReference type="InterPro" id="IPR025048">
    <property type="entry name" value="DUF3987"/>
</dbReference>
<gene>
    <name evidence="1" type="ORF">CHRY9393_01266</name>
</gene>
<evidence type="ECO:0000313" key="2">
    <source>
        <dbReference type="Proteomes" id="UP000445309"/>
    </source>
</evidence>
<proteinExistence type="predicted"/>
<keyword evidence="2" id="KW-1185">Reference proteome</keyword>
<dbReference type="Pfam" id="PF13148">
    <property type="entry name" value="DUF3987"/>
    <property type="match status" value="1"/>
</dbReference>
<sequence>MEKKEIKINEGITNDPIEEGVYRRLPEILQNVTQPFVGRERDIVLLSAVGVLSTCLPNIYGIYDGDKVYPNLYVIIIAPAASGKGVMNKSRILIQDIHYKVLKNSIEIQKNCKEEKKKSKQKDFDNCTSRQVKEMPANTSTAEMYTYLGASSYGVLIMESEADTMSNMLNNDWSNYSDVLRKCFHHEPLSISRKIDKIFEEIKEPKLSLVMSGTPEQLKTLIKSKENGLYSRFIVYTFDEINHFKNVFSTTARNYDAIFDEEGKRIFDLYGKLADLNDQEIEFKLTENQEKKFLQEFAHIHEKLLRNHPHSFISNLNRHGLICFRIAMILSVLRNREDIGTEDNRQLSCSNLDFLLALRITKTVLKHSLVTFNSFDDGILSENDEKLLFELNVNFSRDQAIELGEKHNIPKRTMDDKLRQWKKKKIIITVKHGHYRRI</sequence>
<dbReference type="AlphaFoldDB" id="A0A6N4XQQ7"/>
<reference evidence="1 2" key="1">
    <citation type="submission" date="2020-01" db="EMBL/GenBank/DDBJ databases">
        <authorList>
            <person name="Rodrigo-Torres L."/>
            <person name="Arahal R. D."/>
            <person name="Lucena T."/>
        </authorList>
    </citation>
    <scope>NUCLEOTIDE SEQUENCE [LARGE SCALE GENOMIC DNA]</scope>
    <source>
        <strain evidence="1 2">CECT 9393</strain>
    </source>
</reference>
<evidence type="ECO:0008006" key="3">
    <source>
        <dbReference type="Google" id="ProtNLM"/>
    </source>
</evidence>
<accession>A0A6N4XQQ7</accession>
<evidence type="ECO:0000313" key="1">
    <source>
        <dbReference type="EMBL" id="CAA7386965.1"/>
    </source>
</evidence>
<dbReference type="Proteomes" id="UP000445309">
    <property type="component" value="Unassembled WGS sequence"/>
</dbReference>
<dbReference type="EMBL" id="CACVBY010000021">
    <property type="protein sequence ID" value="CAA7386965.1"/>
    <property type="molecule type" value="Genomic_DNA"/>
</dbReference>
<organism evidence="1 2">
    <name type="scientific">Chryseobacterium fistulae</name>
    <dbReference type="NCBI Taxonomy" id="2675058"/>
    <lineage>
        <taxon>Bacteria</taxon>
        <taxon>Pseudomonadati</taxon>
        <taxon>Bacteroidota</taxon>
        <taxon>Flavobacteriia</taxon>
        <taxon>Flavobacteriales</taxon>
        <taxon>Weeksellaceae</taxon>
        <taxon>Chryseobacterium group</taxon>
        <taxon>Chryseobacterium</taxon>
    </lineage>
</organism>